<dbReference type="InterPro" id="IPR000644">
    <property type="entry name" value="CBS_dom"/>
</dbReference>
<protein>
    <submittedName>
        <fullName evidence="4">CBS domain-containing protein</fullName>
    </submittedName>
</protein>
<sequence>MLVRNVMSSPVISATAETTICDAAEQMRANGVGALPVLQDGRPIGIVTDRDIVIRALAAGGAALRPDTNIRNIYTRDVITCFADQDAAKAAAVMGEDRVRRLLVIDRSGAAVGILSVGDIAEHVSEELAGQALGEISEARARDMPN</sequence>
<dbReference type="RefSeq" id="WP_167198583.1">
    <property type="nucleotide sequence ID" value="NZ_JAAORB010000032.1"/>
</dbReference>
<proteinExistence type="predicted"/>
<organism evidence="4 5">
    <name type="scientific">Roseovarius gahaiensis</name>
    <dbReference type="NCBI Taxonomy" id="2716691"/>
    <lineage>
        <taxon>Bacteria</taxon>
        <taxon>Pseudomonadati</taxon>
        <taxon>Pseudomonadota</taxon>
        <taxon>Alphaproteobacteria</taxon>
        <taxon>Rhodobacterales</taxon>
        <taxon>Roseobacteraceae</taxon>
        <taxon>Roseovarius</taxon>
    </lineage>
</organism>
<reference evidence="4" key="1">
    <citation type="submission" date="2020-03" db="EMBL/GenBank/DDBJ databases">
        <title>Roseovarius gahaiensis sp. nov., isolated from Gahai Saline Lake, China.</title>
        <authorList>
            <person name="Sun X."/>
        </authorList>
    </citation>
    <scope>NUCLEOTIDE SEQUENCE</scope>
    <source>
        <strain evidence="4">GH877</strain>
    </source>
</reference>
<gene>
    <name evidence="4" type="ORF">HAT86_13170</name>
</gene>
<evidence type="ECO:0000313" key="4">
    <source>
        <dbReference type="EMBL" id="NHQ75404.1"/>
    </source>
</evidence>
<dbReference type="PANTHER" id="PTHR43080">
    <property type="entry name" value="CBS DOMAIN-CONTAINING PROTEIN CBSX3, MITOCHONDRIAL"/>
    <property type="match status" value="1"/>
</dbReference>
<dbReference type="Pfam" id="PF00571">
    <property type="entry name" value="CBS"/>
    <property type="match status" value="2"/>
</dbReference>
<keyword evidence="5" id="KW-1185">Reference proteome</keyword>
<evidence type="ECO:0000256" key="2">
    <source>
        <dbReference type="PROSITE-ProRule" id="PRU00703"/>
    </source>
</evidence>
<dbReference type="PROSITE" id="PS51371">
    <property type="entry name" value="CBS"/>
    <property type="match status" value="2"/>
</dbReference>
<dbReference type="Proteomes" id="UP000639775">
    <property type="component" value="Unassembled WGS sequence"/>
</dbReference>
<evidence type="ECO:0000313" key="5">
    <source>
        <dbReference type="Proteomes" id="UP000639775"/>
    </source>
</evidence>
<dbReference type="PANTHER" id="PTHR43080:SF2">
    <property type="entry name" value="CBS DOMAIN-CONTAINING PROTEIN"/>
    <property type="match status" value="1"/>
</dbReference>
<evidence type="ECO:0000259" key="3">
    <source>
        <dbReference type="PROSITE" id="PS51371"/>
    </source>
</evidence>
<evidence type="ECO:0000256" key="1">
    <source>
        <dbReference type="ARBA" id="ARBA00023122"/>
    </source>
</evidence>
<dbReference type="InterPro" id="IPR046342">
    <property type="entry name" value="CBS_dom_sf"/>
</dbReference>
<name>A0A967BFE9_9RHOB</name>
<feature type="domain" description="CBS" evidence="3">
    <location>
        <begin position="74"/>
        <end position="130"/>
    </location>
</feature>
<dbReference type="SMART" id="SM00116">
    <property type="entry name" value="CBS"/>
    <property type="match status" value="2"/>
</dbReference>
<accession>A0A967BFE9</accession>
<dbReference type="AlphaFoldDB" id="A0A967BFE9"/>
<dbReference type="InterPro" id="IPR051257">
    <property type="entry name" value="Diverse_CBS-Domain"/>
</dbReference>
<dbReference type="SUPFAM" id="SSF54631">
    <property type="entry name" value="CBS-domain pair"/>
    <property type="match status" value="1"/>
</dbReference>
<feature type="domain" description="CBS" evidence="3">
    <location>
        <begin position="7"/>
        <end position="64"/>
    </location>
</feature>
<dbReference type="EMBL" id="JAAORB010000032">
    <property type="protein sequence ID" value="NHQ75404.1"/>
    <property type="molecule type" value="Genomic_DNA"/>
</dbReference>
<comment type="caution">
    <text evidence="4">The sequence shown here is derived from an EMBL/GenBank/DDBJ whole genome shotgun (WGS) entry which is preliminary data.</text>
</comment>
<keyword evidence="1 2" id="KW-0129">CBS domain</keyword>
<dbReference type="Gene3D" id="3.10.580.10">
    <property type="entry name" value="CBS-domain"/>
    <property type="match status" value="1"/>
</dbReference>